<evidence type="ECO:0000259" key="3">
    <source>
        <dbReference type="PROSITE" id="PS50837"/>
    </source>
</evidence>
<dbReference type="PROSITE" id="PS50837">
    <property type="entry name" value="NACHT"/>
    <property type="match status" value="1"/>
</dbReference>
<feature type="domain" description="NACHT" evidence="3">
    <location>
        <begin position="102"/>
        <end position="253"/>
    </location>
</feature>
<dbReference type="InterPro" id="IPR027417">
    <property type="entry name" value="P-loop_NTPase"/>
</dbReference>
<reference evidence="4 5" key="1">
    <citation type="journal article" date="2018" name="Evol. Lett.">
        <title>Horizontal gene cluster transfer increased hallucinogenic mushroom diversity.</title>
        <authorList>
            <person name="Reynolds H.T."/>
            <person name="Vijayakumar V."/>
            <person name="Gluck-Thaler E."/>
            <person name="Korotkin H.B."/>
            <person name="Matheny P.B."/>
            <person name="Slot J.C."/>
        </authorList>
    </citation>
    <scope>NUCLEOTIDE SEQUENCE [LARGE SCALE GENOMIC DNA]</scope>
    <source>
        <strain evidence="4 5">2631</strain>
    </source>
</reference>
<evidence type="ECO:0000313" key="5">
    <source>
        <dbReference type="Proteomes" id="UP000283269"/>
    </source>
</evidence>
<feature type="compositionally biased region" description="Basic and acidic residues" evidence="2">
    <location>
        <begin position="1"/>
        <end position="10"/>
    </location>
</feature>
<dbReference type="Gene3D" id="3.40.50.300">
    <property type="entry name" value="P-loop containing nucleotide triphosphate hydrolases"/>
    <property type="match status" value="1"/>
</dbReference>
<organism evidence="4 5">
    <name type="scientific">Psilocybe cyanescens</name>
    <dbReference type="NCBI Taxonomy" id="93625"/>
    <lineage>
        <taxon>Eukaryota</taxon>
        <taxon>Fungi</taxon>
        <taxon>Dikarya</taxon>
        <taxon>Basidiomycota</taxon>
        <taxon>Agaricomycotina</taxon>
        <taxon>Agaricomycetes</taxon>
        <taxon>Agaricomycetidae</taxon>
        <taxon>Agaricales</taxon>
        <taxon>Agaricineae</taxon>
        <taxon>Strophariaceae</taxon>
        <taxon>Psilocybe</taxon>
    </lineage>
</organism>
<keyword evidence="1" id="KW-0677">Repeat</keyword>
<dbReference type="Proteomes" id="UP000283269">
    <property type="component" value="Unassembled WGS sequence"/>
</dbReference>
<comment type="caution">
    <text evidence="4">The sequence shown here is derived from an EMBL/GenBank/DDBJ whole genome shotgun (WGS) entry which is preliminary data.</text>
</comment>
<dbReference type="EMBL" id="NHYD01001315">
    <property type="protein sequence ID" value="PPQ91548.1"/>
    <property type="molecule type" value="Genomic_DNA"/>
</dbReference>
<dbReference type="OrthoDB" id="194358at2759"/>
<evidence type="ECO:0000313" key="4">
    <source>
        <dbReference type="EMBL" id="PPQ91548.1"/>
    </source>
</evidence>
<dbReference type="SUPFAM" id="SSF52540">
    <property type="entry name" value="P-loop containing nucleoside triphosphate hydrolases"/>
    <property type="match status" value="1"/>
</dbReference>
<protein>
    <recommendedName>
        <fullName evidence="3">NACHT domain-containing protein</fullName>
    </recommendedName>
</protein>
<feature type="region of interest" description="Disordered" evidence="2">
    <location>
        <begin position="1"/>
        <end position="23"/>
    </location>
</feature>
<dbReference type="Pfam" id="PF24883">
    <property type="entry name" value="NPHP3_N"/>
    <property type="match status" value="1"/>
</dbReference>
<name>A0A409XLC1_PSICY</name>
<keyword evidence="5" id="KW-1185">Reference proteome</keyword>
<gene>
    <name evidence="4" type="ORF">CVT25_008667</name>
</gene>
<evidence type="ECO:0000256" key="1">
    <source>
        <dbReference type="ARBA" id="ARBA00022737"/>
    </source>
</evidence>
<accession>A0A409XLC1</accession>
<dbReference type="PANTHER" id="PTHR10039:SF17">
    <property type="entry name" value="FUNGAL STAND N-TERMINAL GOODBYE DOMAIN-CONTAINING PROTEIN-RELATED"/>
    <property type="match status" value="1"/>
</dbReference>
<dbReference type="InterPro" id="IPR056884">
    <property type="entry name" value="NPHP3-like_N"/>
</dbReference>
<evidence type="ECO:0000256" key="2">
    <source>
        <dbReference type="SAM" id="MobiDB-lite"/>
    </source>
</evidence>
<proteinExistence type="predicted"/>
<dbReference type="AlphaFoldDB" id="A0A409XLC1"/>
<sequence>MPKNEKDSTIRSHRSHISGMQQFQGARDVTITGGSFRQIQGDYYDGGRDVASGLHILAQHIAADAMYNSAERFPPAKCHPGTRKKIISAILDWVNDPTPKERALWLNGPAGAGKSAIAHSVAVLLQEIPEDSKYAGSFFFAKDAIGRGDGTKLFSTISYQLALNFPSFRGLIDTAMLDDPTLPTKSIDVQLRYLIIEPLLRVNDWPAHSPTVIIDGLDECAGSKRMQSEILSLLSKAIIEHNIPLRFLIVSRPEYWISDSFEIGPLVEVTELLSLRDDEDADIDIKMYLQEGFNKIYEENIRIMSSTPRPWPPDYIICRFVRSASGQYIYASTVLEFVGASSDFCDPREQLRIVTTPGPHHASAFSDLDRLYATILSSYPRPNTMKRVLGGLLLRFSEKTIQETLGVDSGEIQLVLRALSSLIRISKVEYAEEFRVLEPVFGSPLVEASIRFCHLSFEEFLGNKSRSGEYAIDKSAIDYESVCATLKLGVDILQDSPRTEQTIARIGLSAYRRILEGLGFTQPIRCNARPVIRLLEELCESFHTIFARNPSHVAQSLTDVLNIAQKISAKQITDRSPTNSATWAYIALCLYGNESIIDGQYYIEEISESMDIGLDTIISDLQHLPDLVHLDFDHDAKGYIIDRGPAFLAMHHKAQGRCQENQYIAAWDHHIASHSAQCFNRIFHGSDQLFVHHGWHPMYTADCFLRYGRISDIHSKEYFEDLKKMEILNIIMDISFWDGLRDKSSLKLVLGALGWFNRQMTGPSIDIITDHDSSLPQKMLYAAKRIFEIAYLPYFTDSYCSNLWMRGNKHFTQSVSLHITPPSHDGMYSSIEEKPVNYWELPVVRLRSDRFHAWITEFHEQVFAKEGSSVINPYDWYPHLAAFLLTMLVKNRYAALNDTFEEGWSWKTIRREFFLLFIVCLPYAIPTEQNLNALRALHFICSRIHPQHQWRPPFGFCSLVIDFLKKYDRMSLSSRELNSLTDWLLGLMTCEFREIIHGINKHHILEDNTTDNGESSSTTTNFA</sequence>
<dbReference type="PANTHER" id="PTHR10039">
    <property type="entry name" value="AMELOGENIN"/>
    <property type="match status" value="1"/>
</dbReference>
<dbReference type="InParanoid" id="A0A409XLC1"/>
<dbReference type="InterPro" id="IPR007111">
    <property type="entry name" value="NACHT_NTPase"/>
</dbReference>